<comment type="caution">
    <text evidence="1">The sequence shown here is derived from an EMBL/GenBank/DDBJ whole genome shotgun (WGS) entry which is preliminary data.</text>
</comment>
<dbReference type="EMBL" id="JBHUDP010000010">
    <property type="protein sequence ID" value="MFD1687289.1"/>
    <property type="molecule type" value="Genomic_DNA"/>
</dbReference>
<dbReference type="InterPro" id="IPR018641">
    <property type="entry name" value="Trfase_1_rSAM/seldom-assoc"/>
</dbReference>
<reference evidence="1 2" key="1">
    <citation type="journal article" date="2019" name="Int. J. Syst. Evol. Microbiol.">
        <title>The Global Catalogue of Microorganisms (GCM) 10K type strain sequencing project: providing services to taxonomists for standard genome sequencing and annotation.</title>
        <authorList>
            <consortium name="The Broad Institute Genomics Platform"/>
            <consortium name="The Broad Institute Genome Sequencing Center for Infectious Disease"/>
            <person name="Wu L."/>
            <person name="Ma J."/>
        </authorList>
    </citation>
    <scope>NUCLEOTIDE SEQUENCE [LARGE SCALE GENOMIC DNA]</scope>
    <source>
        <strain evidence="1 2">CGMCC 1.10387</strain>
    </source>
</reference>
<name>A0ABD6DZ19_9EURY</name>
<dbReference type="Pfam" id="PF09837">
    <property type="entry name" value="DUF2064"/>
    <property type="match status" value="1"/>
</dbReference>
<sequence length="255" mass="27158">MTVVAVLADPPRPGLTPPRLAETSLLSEEEAAELSAAMLRDTLRAVERSGGDLLVNYRPDDLLPDAAVDPDEPSAEALKSIAADALEDPGAARFEVQVGSTFSARAGNTVTHLLDEEGVQSAAVLRGDAPFVLRSTIDSAAMKLRTNDVVLGPSTDGRVYYAGFTAPIDFEGAFSRPEMETLVDRANDANRDVGFLEMQPTVRTGADLATLVSTIRARWQAGRVVPERTAEFVVDYGLTVVADDGSDDGLTLVRE</sequence>
<accession>A0ABD6DZ19</accession>
<organism evidence="1 2">
    <name type="scientific">Halobellus litoreus</name>
    <dbReference type="NCBI Taxonomy" id="755310"/>
    <lineage>
        <taxon>Archaea</taxon>
        <taxon>Methanobacteriati</taxon>
        <taxon>Methanobacteriota</taxon>
        <taxon>Stenosarchaea group</taxon>
        <taxon>Halobacteria</taxon>
        <taxon>Halobacteriales</taxon>
        <taxon>Haloferacaceae</taxon>
        <taxon>Halobellus</taxon>
    </lineage>
</organism>
<gene>
    <name evidence="1" type="ORF">ACFSAS_16965</name>
</gene>
<dbReference type="RefSeq" id="WP_256305588.1">
    <property type="nucleotide sequence ID" value="NZ_JANHAW010000001.1"/>
</dbReference>
<dbReference type="Proteomes" id="UP001597092">
    <property type="component" value="Unassembled WGS sequence"/>
</dbReference>
<proteinExistence type="predicted"/>
<dbReference type="AlphaFoldDB" id="A0ABD6DZ19"/>
<dbReference type="PANTHER" id="PTHR36529">
    <property type="entry name" value="SLL1095 PROTEIN"/>
    <property type="match status" value="1"/>
</dbReference>
<keyword evidence="2" id="KW-1185">Reference proteome</keyword>
<protein>
    <submittedName>
        <fullName evidence="1">DUF2064 domain-containing protein</fullName>
    </submittedName>
</protein>
<dbReference type="PANTHER" id="PTHR36529:SF1">
    <property type="entry name" value="GLYCOSYLTRANSFERASE"/>
    <property type="match status" value="1"/>
</dbReference>
<dbReference type="Gene3D" id="3.90.550.10">
    <property type="entry name" value="Spore Coat Polysaccharide Biosynthesis Protein SpsA, Chain A"/>
    <property type="match status" value="1"/>
</dbReference>
<evidence type="ECO:0000313" key="1">
    <source>
        <dbReference type="EMBL" id="MFD1687289.1"/>
    </source>
</evidence>
<dbReference type="InterPro" id="IPR029044">
    <property type="entry name" value="Nucleotide-diphossugar_trans"/>
</dbReference>
<dbReference type="SUPFAM" id="SSF53448">
    <property type="entry name" value="Nucleotide-diphospho-sugar transferases"/>
    <property type="match status" value="1"/>
</dbReference>
<evidence type="ECO:0000313" key="2">
    <source>
        <dbReference type="Proteomes" id="UP001597092"/>
    </source>
</evidence>